<dbReference type="InterPro" id="IPR008514">
    <property type="entry name" value="T6SS_Hcp"/>
</dbReference>
<keyword evidence="2" id="KW-1185">Reference proteome</keyword>
<dbReference type="RefSeq" id="WP_195818126.1">
    <property type="nucleotide sequence ID" value="NZ_JADOBH010000007.1"/>
</dbReference>
<comment type="caution">
    <text evidence="1">The sequence shown here is derived from an EMBL/GenBank/DDBJ whole genome shotgun (WGS) entry which is preliminary data.</text>
</comment>
<organism evidence="1 2">
    <name type="scientific">Rahnella victoriana</name>
    <dbReference type="NCBI Taxonomy" id="1510570"/>
    <lineage>
        <taxon>Bacteria</taxon>
        <taxon>Pseudomonadati</taxon>
        <taxon>Pseudomonadota</taxon>
        <taxon>Gammaproteobacteria</taxon>
        <taxon>Enterobacterales</taxon>
        <taxon>Yersiniaceae</taxon>
        <taxon>Rahnella</taxon>
    </lineage>
</organism>
<dbReference type="InterPro" id="IPR052947">
    <property type="entry name" value="T6SS_Hcp1_domain"/>
</dbReference>
<evidence type="ECO:0000313" key="2">
    <source>
        <dbReference type="Proteomes" id="UP000600307"/>
    </source>
</evidence>
<proteinExistence type="predicted"/>
<dbReference type="SUPFAM" id="SSF141452">
    <property type="entry name" value="Hcp1-like"/>
    <property type="match status" value="1"/>
</dbReference>
<dbReference type="Proteomes" id="UP000600307">
    <property type="component" value="Unassembled WGS sequence"/>
</dbReference>
<gene>
    <name evidence="1" type="primary">hcp</name>
    <name evidence="1" type="ORF">IV431_22775</name>
</gene>
<name>A0ABS0DWV7_9GAMM</name>
<dbReference type="EMBL" id="JADOBH010000007">
    <property type="protein sequence ID" value="MBF7958381.1"/>
    <property type="molecule type" value="Genomic_DNA"/>
</dbReference>
<dbReference type="PANTHER" id="PTHR34319">
    <property type="entry name" value="MAJOR EXPORTED PROTEIN"/>
    <property type="match status" value="1"/>
</dbReference>
<dbReference type="Gene3D" id="2.30.110.20">
    <property type="entry name" value="Hcp1-like"/>
    <property type="match status" value="1"/>
</dbReference>
<dbReference type="NCBIfam" id="TIGR03344">
    <property type="entry name" value="VI_effect_Hcp1"/>
    <property type="match status" value="1"/>
</dbReference>
<protein>
    <submittedName>
        <fullName evidence="1">Type VI secretion system tube protein Hcp</fullName>
    </submittedName>
</protein>
<sequence length="159" mass="17737">MSNPAYLWLMDENGSPMVGACLVSGRVGAIEVKSLTHNVNIPVDGNTGRLTGTRVHAPIMIQKEFDRVTPLLYRALSNNLTLQSAILKMYSITDEGLEREYFNIILENVKISSITPDLYPGSSTGTHMETILLRYEAITWKHCDGNIIFKDGWNHRATA</sequence>
<reference evidence="1 2" key="1">
    <citation type="submission" date="2020-11" db="EMBL/GenBank/DDBJ databases">
        <title>Taxonomic investigation of Rahnella spp.</title>
        <authorList>
            <person name="Lee S.D."/>
        </authorList>
    </citation>
    <scope>NUCLEOTIDE SEQUENCE [LARGE SCALE GENOMIC DNA]</scope>
    <source>
        <strain evidence="1 2">SAP-10</strain>
    </source>
</reference>
<evidence type="ECO:0000313" key="1">
    <source>
        <dbReference type="EMBL" id="MBF7958381.1"/>
    </source>
</evidence>
<accession>A0ABS0DWV7</accession>
<dbReference type="PANTHER" id="PTHR34319:SF6">
    <property type="entry name" value="MAJOR EXPORTED PROTEIN"/>
    <property type="match status" value="1"/>
</dbReference>
<dbReference type="Pfam" id="PF05638">
    <property type="entry name" value="T6SS_HCP"/>
    <property type="match status" value="1"/>
</dbReference>
<dbReference type="InterPro" id="IPR036624">
    <property type="entry name" value="Hcp1-lik_sf"/>
</dbReference>